<keyword evidence="3" id="KW-0862">Zinc</keyword>
<dbReference type="Pfam" id="PF02892">
    <property type="entry name" value="zf-BED"/>
    <property type="match status" value="1"/>
</dbReference>
<proteinExistence type="predicted"/>
<gene>
    <name evidence="7" type="ORF">SHERM_00135</name>
</gene>
<evidence type="ECO:0000256" key="3">
    <source>
        <dbReference type="ARBA" id="ARBA00022833"/>
    </source>
</evidence>
<keyword evidence="1" id="KW-0479">Metal-binding</keyword>
<accession>A0A9N7MMR1</accession>
<keyword evidence="2 4" id="KW-0863">Zinc-finger</keyword>
<dbReference type="InterPro" id="IPR003656">
    <property type="entry name" value="Znf_BED"/>
</dbReference>
<feature type="compositionally biased region" description="Polar residues" evidence="5">
    <location>
        <begin position="139"/>
        <end position="150"/>
    </location>
</feature>
<evidence type="ECO:0000256" key="2">
    <source>
        <dbReference type="ARBA" id="ARBA00022771"/>
    </source>
</evidence>
<evidence type="ECO:0000313" key="7">
    <source>
        <dbReference type="EMBL" id="CAA0811109.1"/>
    </source>
</evidence>
<dbReference type="GO" id="GO:0008270">
    <property type="term" value="F:zinc ion binding"/>
    <property type="evidence" value="ECO:0007669"/>
    <property type="project" value="UniProtKB-KW"/>
</dbReference>
<dbReference type="PANTHER" id="PTHR46951:SF2">
    <property type="entry name" value="BED-TYPE DOMAIN-CONTAINING PROTEIN"/>
    <property type="match status" value="1"/>
</dbReference>
<name>A0A9N7MMR1_STRHE</name>
<reference evidence="7" key="1">
    <citation type="submission" date="2019-12" db="EMBL/GenBank/DDBJ databases">
        <authorList>
            <person name="Scholes J."/>
        </authorList>
    </citation>
    <scope>NUCLEOTIDE SEQUENCE</scope>
</reference>
<dbReference type="OrthoDB" id="914010at2759"/>
<sequence length="249" mass="27687">MDSTSSGQQTGSIENSLQSSVRQKTDMAWDYFRENVAEDGKKSWTCLLCSGTWRGGGITRMKRHLAGIKGDIAPCKSVPYDIRYKVEQSLKETTARSLDARSFFDDHSVDMGEQNHPEKDQALPIAASTQRGKRKRNEASSQYFAPRTTPGSQVSIKSAFVSKEALHNADMAIARFCYATCIPINAANSPYFQKMIDAMTSIGPDLDKVTNDVEELPDVEVELLEKGDNGDFEFEFEGRNGGMHNLHDD</sequence>
<feature type="domain" description="BED-type" evidence="6">
    <location>
        <begin position="23"/>
        <end position="82"/>
    </location>
</feature>
<keyword evidence="8" id="KW-1185">Reference proteome</keyword>
<dbReference type="PANTHER" id="PTHR46951">
    <property type="entry name" value="BED-TYPE DOMAIN-CONTAINING PROTEIN"/>
    <property type="match status" value="1"/>
</dbReference>
<organism evidence="7 8">
    <name type="scientific">Striga hermonthica</name>
    <name type="common">Purple witchweed</name>
    <name type="synonym">Buchnera hermonthica</name>
    <dbReference type="NCBI Taxonomy" id="68872"/>
    <lineage>
        <taxon>Eukaryota</taxon>
        <taxon>Viridiplantae</taxon>
        <taxon>Streptophyta</taxon>
        <taxon>Embryophyta</taxon>
        <taxon>Tracheophyta</taxon>
        <taxon>Spermatophyta</taxon>
        <taxon>Magnoliopsida</taxon>
        <taxon>eudicotyledons</taxon>
        <taxon>Gunneridae</taxon>
        <taxon>Pentapetalae</taxon>
        <taxon>asterids</taxon>
        <taxon>lamiids</taxon>
        <taxon>Lamiales</taxon>
        <taxon>Orobanchaceae</taxon>
        <taxon>Buchnereae</taxon>
        <taxon>Striga</taxon>
    </lineage>
</organism>
<evidence type="ECO:0000259" key="6">
    <source>
        <dbReference type="PROSITE" id="PS50808"/>
    </source>
</evidence>
<protein>
    <recommendedName>
        <fullName evidence="6">BED-type domain-containing protein</fullName>
    </recommendedName>
</protein>
<feature type="region of interest" description="Disordered" evidence="5">
    <location>
        <begin position="123"/>
        <end position="150"/>
    </location>
</feature>
<evidence type="ECO:0000256" key="5">
    <source>
        <dbReference type="SAM" id="MobiDB-lite"/>
    </source>
</evidence>
<dbReference type="EMBL" id="CACSLK010007779">
    <property type="protein sequence ID" value="CAA0811109.1"/>
    <property type="molecule type" value="Genomic_DNA"/>
</dbReference>
<evidence type="ECO:0000256" key="4">
    <source>
        <dbReference type="PROSITE-ProRule" id="PRU00027"/>
    </source>
</evidence>
<dbReference type="PROSITE" id="PS50808">
    <property type="entry name" value="ZF_BED"/>
    <property type="match status" value="1"/>
</dbReference>
<dbReference type="Proteomes" id="UP001153555">
    <property type="component" value="Unassembled WGS sequence"/>
</dbReference>
<evidence type="ECO:0000313" key="8">
    <source>
        <dbReference type="Proteomes" id="UP001153555"/>
    </source>
</evidence>
<dbReference type="AlphaFoldDB" id="A0A9N7MMR1"/>
<comment type="caution">
    <text evidence="7">The sequence shown here is derived from an EMBL/GenBank/DDBJ whole genome shotgun (WGS) entry which is preliminary data.</text>
</comment>
<evidence type="ECO:0000256" key="1">
    <source>
        <dbReference type="ARBA" id="ARBA00022723"/>
    </source>
</evidence>
<dbReference type="GO" id="GO:0003677">
    <property type="term" value="F:DNA binding"/>
    <property type="evidence" value="ECO:0007669"/>
    <property type="project" value="InterPro"/>
</dbReference>